<dbReference type="Proteomes" id="UP000076408">
    <property type="component" value="Unassembled WGS sequence"/>
</dbReference>
<evidence type="ECO:0000256" key="4">
    <source>
        <dbReference type="ARBA" id="ARBA00010617"/>
    </source>
</evidence>
<sequence>MISRGSRDKAYLRVSQSVVNVWSLQLISGYGASKRYVTLSMFWLVTLLVGYLGYLLLRYHRQRAKLLAIRAKFGGPESDYFLGTFKMFKNKSIPDIFDIVIGLHKRYGQDLAIIGAFNDLVLDLSSSKNVEKILLAKTTRKSFVYDYLEPWLGTGLLISFGEKWFQRRKIITPAFHFKILDQFMDVFNEEADVLVSKLEKHDGKGEFDIYDYVTLYALDSICATSMGVRIHAQDDPNNEYAQAVKQMSVFFLRRVFSLLRQFPSLFFLYPFAREQGRVIKKLHNFTNNVIESRRSQLEQEQRLGNVEFDVNEDDLYSKRRNTFLDQLLKVSIDGKPLSTADIREEVDTFMFEGHDTTTSGISFTILHLAKHQDVQQRLYEEIDRMLGDDKRKAPLSNAMLQDFKYLDMVIKESLRLVPPVPIIGRKLLEDMEINGTIIPAGTSISIKIFNIHRNPVIFPDPERFDPERFSEANEIKRGPYDYIPFSAGSRNCIGQRYALLEMKVTIVKLLASYRILPGESVGRIRYKTDLVIRPTEGIPVKLVKRA</sequence>
<dbReference type="GO" id="GO:0004497">
    <property type="term" value="F:monooxygenase activity"/>
    <property type="evidence" value="ECO:0007669"/>
    <property type="project" value="UniProtKB-KW"/>
</dbReference>
<dbReference type="PRINTS" id="PR00463">
    <property type="entry name" value="EP450I"/>
</dbReference>
<comment type="similarity">
    <text evidence="4 13">Belongs to the cytochrome P450 family.</text>
</comment>
<dbReference type="PRINTS" id="PR00385">
    <property type="entry name" value="P450"/>
</dbReference>
<reference evidence="14" key="2">
    <citation type="submission" date="2020-05" db="UniProtKB">
        <authorList>
            <consortium name="EnsemblMetazoa"/>
        </authorList>
    </citation>
    <scope>IDENTIFICATION</scope>
    <source>
        <strain evidence="14">Indian</strain>
    </source>
</reference>
<evidence type="ECO:0000256" key="7">
    <source>
        <dbReference type="ARBA" id="ARBA00022824"/>
    </source>
</evidence>
<dbReference type="Pfam" id="PF00067">
    <property type="entry name" value="p450"/>
    <property type="match status" value="1"/>
</dbReference>
<proteinExistence type="inferred from homology"/>
<dbReference type="STRING" id="30069.A0A182Y392"/>
<dbReference type="GO" id="GO:0005506">
    <property type="term" value="F:iron ion binding"/>
    <property type="evidence" value="ECO:0007669"/>
    <property type="project" value="InterPro"/>
</dbReference>
<comment type="cofactor">
    <cofactor evidence="1 12">
        <name>heme</name>
        <dbReference type="ChEBI" id="CHEBI:30413"/>
    </cofactor>
</comment>
<evidence type="ECO:0000256" key="13">
    <source>
        <dbReference type="RuleBase" id="RU000461"/>
    </source>
</evidence>
<keyword evidence="7" id="KW-0256">Endoplasmic reticulum</keyword>
<dbReference type="Gene3D" id="1.10.630.10">
    <property type="entry name" value="Cytochrome P450"/>
    <property type="match status" value="1"/>
</dbReference>
<dbReference type="PROSITE" id="PS00086">
    <property type="entry name" value="CYTOCHROME_P450"/>
    <property type="match status" value="1"/>
</dbReference>
<keyword evidence="6 12" id="KW-0479">Metal-binding</keyword>
<dbReference type="InterPro" id="IPR050196">
    <property type="entry name" value="Cytochrome_P450_Monoox"/>
</dbReference>
<evidence type="ECO:0000256" key="1">
    <source>
        <dbReference type="ARBA" id="ARBA00001971"/>
    </source>
</evidence>
<dbReference type="VEuPathDB" id="VectorBase:ASTE008686"/>
<dbReference type="EnsemblMetazoa" id="ASTEI02928-RA">
    <property type="protein sequence ID" value="ASTEI02928-PA"/>
    <property type="gene ID" value="ASTEI02928"/>
</dbReference>
<evidence type="ECO:0000256" key="8">
    <source>
        <dbReference type="ARBA" id="ARBA00022848"/>
    </source>
</evidence>
<dbReference type="PANTHER" id="PTHR24291:SF187">
    <property type="entry name" value="CYTOCHROME P450 4AE1-RELATED"/>
    <property type="match status" value="1"/>
</dbReference>
<dbReference type="OMA" id="ISFGEKW"/>
<dbReference type="GO" id="GO:0020037">
    <property type="term" value="F:heme binding"/>
    <property type="evidence" value="ECO:0007669"/>
    <property type="project" value="InterPro"/>
</dbReference>
<dbReference type="InterPro" id="IPR036396">
    <property type="entry name" value="Cyt_P450_sf"/>
</dbReference>
<evidence type="ECO:0000313" key="14">
    <source>
        <dbReference type="EnsemblMetazoa" id="ASTEI02928-PA"/>
    </source>
</evidence>
<dbReference type="PANTHER" id="PTHR24291">
    <property type="entry name" value="CYTOCHROME P450 FAMILY 4"/>
    <property type="match status" value="1"/>
</dbReference>
<dbReference type="GO" id="GO:0016705">
    <property type="term" value="F:oxidoreductase activity, acting on paired donors, with incorporation or reduction of molecular oxygen"/>
    <property type="evidence" value="ECO:0007669"/>
    <property type="project" value="InterPro"/>
</dbReference>
<dbReference type="SUPFAM" id="SSF48264">
    <property type="entry name" value="Cytochrome P450"/>
    <property type="match status" value="1"/>
</dbReference>
<evidence type="ECO:0000256" key="10">
    <source>
        <dbReference type="ARBA" id="ARBA00023004"/>
    </source>
</evidence>
<feature type="binding site" description="axial binding residue" evidence="12">
    <location>
        <position position="492"/>
    </location>
    <ligand>
        <name>heme</name>
        <dbReference type="ChEBI" id="CHEBI:30413"/>
    </ligand>
    <ligandPart>
        <name>Fe</name>
        <dbReference type="ChEBI" id="CHEBI:18248"/>
    </ligandPart>
</feature>
<dbReference type="InterPro" id="IPR017972">
    <property type="entry name" value="Cyt_P450_CS"/>
</dbReference>
<dbReference type="InterPro" id="IPR001128">
    <property type="entry name" value="Cyt_P450"/>
</dbReference>
<evidence type="ECO:0000256" key="12">
    <source>
        <dbReference type="PIRSR" id="PIRSR602401-1"/>
    </source>
</evidence>
<dbReference type="FunFam" id="1.10.630.10:FF:000182">
    <property type="entry name" value="Cytochrome P450 3A4"/>
    <property type="match status" value="1"/>
</dbReference>
<keyword evidence="9 13" id="KW-0560">Oxidoreductase</keyword>
<evidence type="ECO:0000256" key="9">
    <source>
        <dbReference type="ARBA" id="ARBA00023002"/>
    </source>
</evidence>
<reference evidence="15" key="1">
    <citation type="journal article" date="2014" name="Genome Biol.">
        <title>Genome analysis of a major urban malaria vector mosquito, Anopheles stephensi.</title>
        <authorList>
            <person name="Jiang X."/>
            <person name="Peery A."/>
            <person name="Hall A.B."/>
            <person name="Sharma A."/>
            <person name="Chen X.G."/>
            <person name="Waterhouse R.M."/>
            <person name="Komissarov A."/>
            <person name="Riehle M.M."/>
            <person name="Shouche Y."/>
            <person name="Sharakhova M.V."/>
            <person name="Lawson D."/>
            <person name="Pakpour N."/>
            <person name="Arensburger P."/>
            <person name="Davidson V.L."/>
            <person name="Eiglmeier K."/>
            <person name="Emrich S."/>
            <person name="George P."/>
            <person name="Kennedy R.C."/>
            <person name="Mane S.P."/>
            <person name="Maslen G."/>
            <person name="Oringanje C."/>
            <person name="Qi Y."/>
            <person name="Settlage R."/>
            <person name="Tojo M."/>
            <person name="Tubio J.M."/>
            <person name="Unger M.F."/>
            <person name="Wang B."/>
            <person name="Vernick K.D."/>
            <person name="Ribeiro J.M."/>
            <person name="James A.A."/>
            <person name="Michel K."/>
            <person name="Riehle M.A."/>
            <person name="Luckhart S."/>
            <person name="Sharakhov I.V."/>
            <person name="Tu Z."/>
        </authorList>
    </citation>
    <scope>NUCLEOTIDE SEQUENCE [LARGE SCALE GENOMIC DNA]</scope>
    <source>
        <strain evidence="15">Indian</strain>
    </source>
</reference>
<keyword evidence="8" id="KW-0492">Microsome</keyword>
<keyword evidence="10 12" id="KW-0408">Iron</keyword>
<evidence type="ECO:0000256" key="11">
    <source>
        <dbReference type="ARBA" id="ARBA00023033"/>
    </source>
</evidence>
<evidence type="ECO:0000256" key="2">
    <source>
        <dbReference type="ARBA" id="ARBA00004174"/>
    </source>
</evidence>
<evidence type="ECO:0000256" key="3">
    <source>
        <dbReference type="ARBA" id="ARBA00004406"/>
    </source>
</evidence>
<dbReference type="GO" id="GO:0005789">
    <property type="term" value="C:endoplasmic reticulum membrane"/>
    <property type="evidence" value="ECO:0007669"/>
    <property type="project" value="UniProtKB-SubCell"/>
</dbReference>
<name>A0A182Y392_ANOST</name>
<dbReference type="VEuPathDB" id="VectorBase:ASTEI20_041551"/>
<comment type="subcellular location">
    <subcellularLocation>
        <location evidence="3">Endoplasmic reticulum membrane</location>
        <topology evidence="3">Peripheral membrane protein</topology>
    </subcellularLocation>
    <subcellularLocation>
        <location evidence="2">Microsome membrane</location>
        <topology evidence="2">Peripheral membrane protein</topology>
    </subcellularLocation>
</comment>
<evidence type="ECO:0000313" key="15">
    <source>
        <dbReference type="Proteomes" id="UP000076408"/>
    </source>
</evidence>
<dbReference type="VEuPathDB" id="VectorBase:ASTEI02928"/>
<evidence type="ECO:0000256" key="5">
    <source>
        <dbReference type="ARBA" id="ARBA00022617"/>
    </source>
</evidence>
<protein>
    <submittedName>
        <fullName evidence="14">Uncharacterized protein</fullName>
    </submittedName>
</protein>
<dbReference type="InterPro" id="IPR002401">
    <property type="entry name" value="Cyt_P450_E_grp-I"/>
</dbReference>
<evidence type="ECO:0000256" key="6">
    <source>
        <dbReference type="ARBA" id="ARBA00022723"/>
    </source>
</evidence>
<dbReference type="AlphaFoldDB" id="A0A182Y392"/>
<organism evidence="14 15">
    <name type="scientific">Anopheles stephensi</name>
    <name type="common">Indo-Pakistan malaria mosquito</name>
    <dbReference type="NCBI Taxonomy" id="30069"/>
    <lineage>
        <taxon>Eukaryota</taxon>
        <taxon>Metazoa</taxon>
        <taxon>Ecdysozoa</taxon>
        <taxon>Arthropoda</taxon>
        <taxon>Hexapoda</taxon>
        <taxon>Insecta</taxon>
        <taxon>Pterygota</taxon>
        <taxon>Neoptera</taxon>
        <taxon>Endopterygota</taxon>
        <taxon>Diptera</taxon>
        <taxon>Nematocera</taxon>
        <taxon>Culicoidea</taxon>
        <taxon>Culicidae</taxon>
        <taxon>Anophelinae</taxon>
        <taxon>Anopheles</taxon>
    </lineage>
</organism>
<keyword evidence="5 12" id="KW-0349">Heme</keyword>
<accession>A0A182Y392</accession>
<dbReference type="CDD" id="cd20628">
    <property type="entry name" value="CYP4"/>
    <property type="match status" value="1"/>
</dbReference>
<keyword evidence="11 13" id="KW-0503">Monooxygenase</keyword>
<keyword evidence="15" id="KW-1185">Reference proteome</keyword>